<dbReference type="CDD" id="cd00392">
    <property type="entry name" value="Ribosomal_L13"/>
    <property type="match status" value="1"/>
</dbReference>
<dbReference type="OMA" id="HKPIYTP"/>
<dbReference type="Proteomes" id="UP000001593">
    <property type="component" value="Unassembled WGS sequence"/>
</dbReference>
<dbReference type="Pfam" id="PF00572">
    <property type="entry name" value="Ribosomal_L13"/>
    <property type="match status" value="1"/>
</dbReference>
<evidence type="ECO:0000256" key="3">
    <source>
        <dbReference type="ARBA" id="ARBA00023274"/>
    </source>
</evidence>
<dbReference type="FunFam" id="3.90.1180.10:FF:000005">
    <property type="entry name" value="39S ribosomal protein L13, mitochondrial"/>
    <property type="match status" value="1"/>
</dbReference>
<dbReference type="HOGENOM" id="CLU_082184_1_3_1"/>
<dbReference type="InParanoid" id="A7SWD2"/>
<dbReference type="PANTHER" id="PTHR11545">
    <property type="entry name" value="RIBOSOMAL PROTEIN L13"/>
    <property type="match status" value="1"/>
</dbReference>
<dbReference type="InterPro" id="IPR005823">
    <property type="entry name" value="Ribosomal_uL13_bac-type"/>
</dbReference>
<dbReference type="PhylomeDB" id="A7SWD2"/>
<dbReference type="InterPro" id="IPR036899">
    <property type="entry name" value="Ribosomal_uL13_sf"/>
</dbReference>
<dbReference type="PIRSF" id="PIRSF002181">
    <property type="entry name" value="Ribosomal_L13"/>
    <property type="match status" value="1"/>
</dbReference>
<comment type="similarity">
    <text evidence="1">Belongs to the universal ribosomal protein uL13 family.</text>
</comment>
<accession>A7SWD2</accession>
<proteinExistence type="inferred from homology"/>
<keyword evidence="3" id="KW-0687">Ribonucleoprotein</keyword>
<dbReference type="InterPro" id="IPR005822">
    <property type="entry name" value="Ribosomal_uL13"/>
</dbReference>
<dbReference type="AlphaFoldDB" id="A7SWD2"/>
<dbReference type="EMBL" id="DS469857">
    <property type="protein sequence ID" value="EDO31982.1"/>
    <property type="molecule type" value="Genomic_DNA"/>
</dbReference>
<dbReference type="GO" id="GO:0017148">
    <property type="term" value="P:negative regulation of translation"/>
    <property type="evidence" value="ECO:0000318"/>
    <property type="project" value="GO_Central"/>
</dbReference>
<dbReference type="STRING" id="45351.A7SWD2"/>
<evidence type="ECO:0008006" key="6">
    <source>
        <dbReference type="Google" id="ProtNLM"/>
    </source>
</evidence>
<dbReference type="SUPFAM" id="SSF52161">
    <property type="entry name" value="Ribosomal protein L13"/>
    <property type="match status" value="1"/>
</dbReference>
<dbReference type="GO" id="GO:0003729">
    <property type="term" value="F:mRNA binding"/>
    <property type="evidence" value="ECO:0000318"/>
    <property type="project" value="GO_Central"/>
</dbReference>
<dbReference type="GO" id="GO:0006412">
    <property type="term" value="P:translation"/>
    <property type="evidence" value="ECO:0007669"/>
    <property type="project" value="InterPro"/>
</dbReference>
<evidence type="ECO:0000256" key="2">
    <source>
        <dbReference type="ARBA" id="ARBA00022980"/>
    </source>
</evidence>
<dbReference type="GO" id="GO:0003735">
    <property type="term" value="F:structural constituent of ribosome"/>
    <property type="evidence" value="ECO:0000318"/>
    <property type="project" value="GO_Central"/>
</dbReference>
<evidence type="ECO:0000313" key="4">
    <source>
        <dbReference type="EMBL" id="EDO31982.1"/>
    </source>
</evidence>
<sequence>MAFTNRASQSFKTHARLWYLIDGRDQICGRLAGYIGQILQGKTKPIYHHAEDVGDYVVVINTKHIVLSGTKWDNKLYRHHTGYPGGLKEILAKDLHRKDGTRILWRAVNGMLPKNNLRPTWMKRLYLFEDEHHPYAENIFAKLEAPASIPKRLHEYSPEEISNYPKLF</sequence>
<dbReference type="GO" id="GO:0005762">
    <property type="term" value="C:mitochondrial large ribosomal subunit"/>
    <property type="evidence" value="ECO:0000318"/>
    <property type="project" value="GO_Central"/>
</dbReference>
<protein>
    <recommendedName>
        <fullName evidence="6">39S ribosomal protein L13, mitochondrial</fullName>
    </recommendedName>
</protein>
<dbReference type="KEGG" id="nve:5502961"/>
<evidence type="ECO:0000256" key="1">
    <source>
        <dbReference type="ARBA" id="ARBA00006227"/>
    </source>
</evidence>
<gene>
    <name evidence="4" type="ORF">NEMVEDRAFT_v1g194229</name>
</gene>
<reference evidence="4 5" key="1">
    <citation type="journal article" date="2007" name="Science">
        <title>Sea anemone genome reveals ancestral eumetazoan gene repertoire and genomic organization.</title>
        <authorList>
            <person name="Putnam N.H."/>
            <person name="Srivastava M."/>
            <person name="Hellsten U."/>
            <person name="Dirks B."/>
            <person name="Chapman J."/>
            <person name="Salamov A."/>
            <person name="Terry A."/>
            <person name="Shapiro H."/>
            <person name="Lindquist E."/>
            <person name="Kapitonov V.V."/>
            <person name="Jurka J."/>
            <person name="Genikhovich G."/>
            <person name="Grigoriev I.V."/>
            <person name="Lucas S.M."/>
            <person name="Steele R.E."/>
            <person name="Finnerty J.R."/>
            <person name="Technau U."/>
            <person name="Martindale M.Q."/>
            <person name="Rokhsar D.S."/>
        </authorList>
    </citation>
    <scope>NUCLEOTIDE SEQUENCE [LARGE SCALE GENOMIC DNA]</scope>
    <source>
        <strain evidence="5">CH2 X CH6</strain>
    </source>
</reference>
<dbReference type="eggNOG" id="KOG3203">
    <property type="taxonomic scope" value="Eukaryota"/>
</dbReference>
<evidence type="ECO:0000313" key="5">
    <source>
        <dbReference type="Proteomes" id="UP000001593"/>
    </source>
</evidence>
<keyword evidence="2" id="KW-0689">Ribosomal protein</keyword>
<dbReference type="HAMAP" id="MF_01366">
    <property type="entry name" value="Ribosomal_uL13"/>
    <property type="match status" value="1"/>
</dbReference>
<dbReference type="PANTHER" id="PTHR11545:SF2">
    <property type="entry name" value="LARGE RIBOSOMAL SUBUNIT PROTEIN UL13M"/>
    <property type="match status" value="1"/>
</dbReference>
<name>A7SWD2_NEMVE</name>
<dbReference type="GO" id="GO:0005840">
    <property type="term" value="C:ribosome"/>
    <property type="evidence" value="ECO:0000318"/>
    <property type="project" value="GO_Central"/>
</dbReference>
<keyword evidence="5" id="KW-1185">Reference proteome</keyword>
<organism evidence="4 5">
    <name type="scientific">Nematostella vectensis</name>
    <name type="common">Starlet sea anemone</name>
    <dbReference type="NCBI Taxonomy" id="45351"/>
    <lineage>
        <taxon>Eukaryota</taxon>
        <taxon>Metazoa</taxon>
        <taxon>Cnidaria</taxon>
        <taxon>Anthozoa</taxon>
        <taxon>Hexacorallia</taxon>
        <taxon>Actiniaria</taxon>
        <taxon>Edwardsiidae</taxon>
        <taxon>Nematostella</taxon>
    </lineage>
</organism>
<dbReference type="NCBIfam" id="TIGR01066">
    <property type="entry name" value="rplM_bact"/>
    <property type="match status" value="1"/>
</dbReference>
<dbReference type="Gene3D" id="3.90.1180.10">
    <property type="entry name" value="Ribosomal protein L13"/>
    <property type="match status" value="1"/>
</dbReference>
<dbReference type="OrthoDB" id="274622at2759"/>